<dbReference type="Proteomes" id="UP001499854">
    <property type="component" value="Unassembled WGS sequence"/>
</dbReference>
<evidence type="ECO:0000256" key="1">
    <source>
        <dbReference type="SAM" id="Phobius"/>
    </source>
</evidence>
<protein>
    <recommendedName>
        <fullName evidence="4">DUF2306 domain-containing protein</fullName>
    </recommendedName>
</protein>
<name>A0ABP5ECG3_9ACTN</name>
<feature type="transmembrane region" description="Helical" evidence="1">
    <location>
        <begin position="111"/>
        <end position="127"/>
    </location>
</feature>
<keyword evidence="1" id="KW-0812">Transmembrane</keyword>
<accession>A0ABP5ECG3</accession>
<reference evidence="3" key="1">
    <citation type="journal article" date="2019" name="Int. J. Syst. Evol. Microbiol.">
        <title>The Global Catalogue of Microorganisms (GCM) 10K type strain sequencing project: providing services to taxonomists for standard genome sequencing and annotation.</title>
        <authorList>
            <consortium name="The Broad Institute Genomics Platform"/>
            <consortium name="The Broad Institute Genome Sequencing Center for Infectious Disease"/>
            <person name="Wu L."/>
            <person name="Ma J."/>
        </authorList>
    </citation>
    <scope>NUCLEOTIDE SEQUENCE [LARGE SCALE GENOMIC DNA]</scope>
    <source>
        <strain evidence="3">JCM 16013</strain>
    </source>
</reference>
<feature type="transmembrane region" description="Helical" evidence="1">
    <location>
        <begin position="82"/>
        <end position="99"/>
    </location>
</feature>
<keyword evidence="3" id="KW-1185">Reference proteome</keyword>
<feature type="transmembrane region" description="Helical" evidence="1">
    <location>
        <begin position="56"/>
        <end position="76"/>
    </location>
</feature>
<keyword evidence="1" id="KW-1133">Transmembrane helix</keyword>
<feature type="transmembrane region" description="Helical" evidence="1">
    <location>
        <begin position="142"/>
        <end position="161"/>
    </location>
</feature>
<gene>
    <name evidence="2" type="ORF">GCM10009838_66690</name>
</gene>
<dbReference type="EMBL" id="BAAAQM010000049">
    <property type="protein sequence ID" value="GAA1993329.1"/>
    <property type="molecule type" value="Genomic_DNA"/>
</dbReference>
<evidence type="ECO:0000313" key="3">
    <source>
        <dbReference type="Proteomes" id="UP001499854"/>
    </source>
</evidence>
<organism evidence="2 3">
    <name type="scientific">Catenulispora subtropica</name>
    <dbReference type="NCBI Taxonomy" id="450798"/>
    <lineage>
        <taxon>Bacteria</taxon>
        <taxon>Bacillati</taxon>
        <taxon>Actinomycetota</taxon>
        <taxon>Actinomycetes</taxon>
        <taxon>Catenulisporales</taxon>
        <taxon>Catenulisporaceae</taxon>
        <taxon>Catenulispora</taxon>
    </lineage>
</organism>
<sequence length="185" mass="19970">MIDASRILGTEVGSTAPSFLAILAVHVPAGLTAVITGAGAALTRKGSARHIRLGRWYYRAITVVFVSAAVLAVLRWRQDWDLLLLGTLAYTGAVIGFLHRRRRRPGNAGHILGMGGSYAVMLTAFFVDNGPHLPLWDHLPTWAFWLLPSLIAAPVIARSLLRARGQTLHEKQAATAPRPVSPPST</sequence>
<feature type="transmembrane region" description="Helical" evidence="1">
    <location>
        <begin position="20"/>
        <end position="44"/>
    </location>
</feature>
<keyword evidence="1" id="KW-0472">Membrane</keyword>
<evidence type="ECO:0008006" key="4">
    <source>
        <dbReference type="Google" id="ProtNLM"/>
    </source>
</evidence>
<dbReference type="RefSeq" id="WP_344661150.1">
    <property type="nucleotide sequence ID" value="NZ_BAAAQM010000049.1"/>
</dbReference>
<evidence type="ECO:0000313" key="2">
    <source>
        <dbReference type="EMBL" id="GAA1993329.1"/>
    </source>
</evidence>
<proteinExistence type="predicted"/>
<comment type="caution">
    <text evidence="2">The sequence shown here is derived from an EMBL/GenBank/DDBJ whole genome shotgun (WGS) entry which is preliminary data.</text>
</comment>